<dbReference type="PROSITE" id="PS00092">
    <property type="entry name" value="N6_MTASE"/>
    <property type="match status" value="1"/>
</dbReference>
<evidence type="ECO:0000313" key="2">
    <source>
        <dbReference type="Proteomes" id="UP000250790"/>
    </source>
</evidence>
<keyword evidence="2" id="KW-1185">Reference proteome</keyword>
<accession>A0A315E9D7</accession>
<name>A0A315E9D7_9BURK</name>
<keyword evidence="1" id="KW-0489">Methyltransferase</keyword>
<keyword evidence="1" id="KW-0808">Transferase</keyword>
<protein>
    <submittedName>
        <fullName evidence="1">Methylase</fullName>
    </submittedName>
</protein>
<dbReference type="GO" id="GO:0032259">
    <property type="term" value="P:methylation"/>
    <property type="evidence" value="ECO:0007669"/>
    <property type="project" value="UniProtKB-KW"/>
</dbReference>
<dbReference type="InterPro" id="IPR050320">
    <property type="entry name" value="N5-glutamine_MTase"/>
</dbReference>
<dbReference type="CDD" id="cd02440">
    <property type="entry name" value="AdoMet_MTases"/>
    <property type="match status" value="1"/>
</dbReference>
<evidence type="ECO:0000313" key="1">
    <source>
        <dbReference type="EMBL" id="PUE54570.1"/>
    </source>
</evidence>
<dbReference type="SUPFAM" id="SSF53335">
    <property type="entry name" value="S-adenosyl-L-methionine-dependent methyltransferases"/>
    <property type="match status" value="1"/>
</dbReference>
<dbReference type="EMBL" id="NESN01000002">
    <property type="protein sequence ID" value="PUE54570.1"/>
    <property type="molecule type" value="Genomic_DNA"/>
</dbReference>
<proteinExistence type="predicted"/>
<dbReference type="RefSeq" id="WP_108312526.1">
    <property type="nucleotide sequence ID" value="NZ_NESN01000002.1"/>
</dbReference>
<dbReference type="GO" id="GO:0003676">
    <property type="term" value="F:nucleic acid binding"/>
    <property type="evidence" value="ECO:0007669"/>
    <property type="project" value="InterPro"/>
</dbReference>
<dbReference type="InterPro" id="IPR029063">
    <property type="entry name" value="SAM-dependent_MTases_sf"/>
</dbReference>
<dbReference type="Gene3D" id="3.40.50.150">
    <property type="entry name" value="Vaccinia Virus protein VP39"/>
    <property type="match status" value="1"/>
</dbReference>
<reference evidence="1 2" key="1">
    <citation type="submission" date="2017-04" db="EMBL/GenBank/DDBJ databases">
        <title>Unexpected and diverse lifestyles within the genus Limnohabitans.</title>
        <authorList>
            <person name="Kasalicky V."/>
            <person name="Mehrshad M."/>
            <person name="Andrei S.-A."/>
            <person name="Salcher M."/>
            <person name="Kratochvilova H."/>
            <person name="Simek K."/>
            <person name="Ghai R."/>
        </authorList>
    </citation>
    <scope>NUCLEOTIDE SEQUENCE [LARGE SCALE GENOMIC DNA]</scope>
    <source>
        <strain evidence="1 2">II-B4</strain>
    </source>
</reference>
<dbReference type="InterPro" id="IPR002052">
    <property type="entry name" value="DNA_methylase_N6_adenine_CS"/>
</dbReference>
<dbReference type="AlphaFoldDB" id="A0A315E9D7"/>
<dbReference type="PANTHER" id="PTHR18895:SF74">
    <property type="entry name" value="MTRF1L RELEASE FACTOR GLUTAMINE METHYLTRANSFERASE"/>
    <property type="match status" value="1"/>
</dbReference>
<dbReference type="GO" id="GO:0036009">
    <property type="term" value="F:protein-glutamine N-methyltransferase activity"/>
    <property type="evidence" value="ECO:0007669"/>
    <property type="project" value="TreeGrafter"/>
</dbReference>
<gene>
    <name evidence="1" type="ORF">B9Z37_05375</name>
</gene>
<organism evidence="1 2">
    <name type="scientific">Limnohabitans parvus II-B4</name>
    <dbReference type="NCBI Taxonomy" id="1293052"/>
    <lineage>
        <taxon>Bacteria</taxon>
        <taxon>Pseudomonadati</taxon>
        <taxon>Pseudomonadota</taxon>
        <taxon>Betaproteobacteria</taxon>
        <taxon>Burkholderiales</taxon>
        <taxon>Comamonadaceae</taxon>
        <taxon>Limnohabitans</taxon>
    </lineage>
</organism>
<dbReference type="OrthoDB" id="267914at2"/>
<dbReference type="PANTHER" id="PTHR18895">
    <property type="entry name" value="HEMK METHYLTRANSFERASE"/>
    <property type="match status" value="1"/>
</dbReference>
<dbReference type="Proteomes" id="UP000250790">
    <property type="component" value="Unassembled WGS sequence"/>
</dbReference>
<dbReference type="Pfam" id="PF06325">
    <property type="entry name" value="PrmA"/>
    <property type="match status" value="1"/>
</dbReference>
<sequence length="387" mass="41908">MNAPTLLTWSEKDTPRSALWRSDQVLPKTVVLADDTMTADTAYRLACAGTGLLWRSDFQNARQMLQALTRRIDKPKKARAKKQDPHAPVIAGAAFHTHRQAQAQRTRILSQVLIELNGDYGIDLRRAPDVKAACLQAFGSANGQASVISLRSLQGVIGAFEWRKNGVEVPAMGEALRIYPHYGVFSPVRGEYVELVANAPLPEALKTHSVAFDIGVGTGVLSAVLARRGAAQVVGTDMSERALACALDNLQRLGLQNQVQLQPANLFPEGRAAVVVCNPPWLPARPTTLLEQAVYDEGSQMLKGFLAGLPAHLCEGGEGWLILSDLAEHLGLRTREALLGWIEEAGLQVLGRLDVKPVHAKAQDVTDPLHAARSAEVTSLWRLGVAD</sequence>
<comment type="caution">
    <text evidence="1">The sequence shown here is derived from an EMBL/GenBank/DDBJ whole genome shotgun (WGS) entry which is preliminary data.</text>
</comment>